<name>A0A0B1RBW5_9GAMM</name>
<dbReference type="PIRSF" id="PIRSF009414">
    <property type="entry name" value="LuxC"/>
    <property type="match status" value="1"/>
</dbReference>
<keyword evidence="1 2" id="KW-0521">NADP</keyword>
<dbReference type="InterPro" id="IPR008670">
    <property type="entry name" value="CoA_reduct_LuxC"/>
</dbReference>
<comment type="similarity">
    <text evidence="2">Belongs to the LuxC family.</text>
</comment>
<keyword evidence="2" id="KW-0560">Oxidoreductase</keyword>
<comment type="caution">
    <text evidence="3">The sequence shown here is derived from an EMBL/GenBank/DDBJ whole genome shotgun (WGS) entry which is preliminary data.</text>
</comment>
<sequence length="483" mass="53077">MKEIAGYLPSGFTSSEVQWHTLSFTHHGKQLDVAVPELNAAQIEKLSGHIRRHARDYLSTLSVTRIVAIVDEAISRLLDRNHSLRSKAEALLPIVTGFDAEMIRTGLTGYLKTFRQPQLKRFLAEDFTDPHILDDFQPRPNGGFARAFGPELLLHIWAGNVPGLPLWSLICGLLVKAGTVGKLPGAEPMMAGWFAQLLADIDPQLGECLAVVWWKGGDSTAEAAWFQQPDVVMAYGGNPTLKAIQQQLPVTTRFLPHGHKISIGLVARSALDVRQGTELPRRAAFDVMRYDQAGCYSPQMLFVERGGHVSPQEFAAYLAHELQVLARKYPRRILSQAEAHHFATWRSTEEIRALQGDRTLYGEATDSWAVVCVDVGEALSPTALGRTLKVIAVDDIEDAIPLIARQKISLQTAAVAAEPDALFRLSSRLGKVGVTRITAFGAMTSPAAGWHHDGRFSLLDLVTMTEIEHAAEQAAEKFAPYAD</sequence>
<protein>
    <recommendedName>
        <fullName evidence="2">Acyl-CoA reductase</fullName>
        <ecNumber evidence="2">1.2.1.50</ecNumber>
    </recommendedName>
</protein>
<dbReference type="InterPro" id="IPR016161">
    <property type="entry name" value="Ald_DH/histidinol_DH"/>
</dbReference>
<evidence type="ECO:0000256" key="2">
    <source>
        <dbReference type="PIRNR" id="PIRNR009414"/>
    </source>
</evidence>
<dbReference type="CDD" id="cd07080">
    <property type="entry name" value="ALDH_Acyl-CoA-Red_LuxC"/>
    <property type="match status" value="1"/>
</dbReference>
<evidence type="ECO:0000256" key="1">
    <source>
        <dbReference type="ARBA" id="ARBA00022857"/>
    </source>
</evidence>
<dbReference type="GO" id="GO:0003995">
    <property type="term" value="F:acyl-CoA dehydrogenase activity"/>
    <property type="evidence" value="ECO:0007669"/>
    <property type="project" value="InterPro"/>
</dbReference>
<dbReference type="GO" id="GO:0008218">
    <property type="term" value="P:bioluminescence"/>
    <property type="evidence" value="ECO:0007669"/>
    <property type="project" value="UniProtKB-KW"/>
</dbReference>
<dbReference type="RefSeq" id="WP_039326903.1">
    <property type="nucleotide sequence ID" value="NZ_JTJJ01000001.1"/>
</dbReference>
<evidence type="ECO:0000313" key="4">
    <source>
        <dbReference type="Proteomes" id="UP000030853"/>
    </source>
</evidence>
<dbReference type="EMBL" id="JTJJ01000001">
    <property type="protein sequence ID" value="KHJ70119.1"/>
    <property type="molecule type" value="Genomic_DNA"/>
</dbReference>
<dbReference type="UniPathway" id="UPA00569"/>
<evidence type="ECO:0000313" key="3">
    <source>
        <dbReference type="EMBL" id="KHJ70119.1"/>
    </source>
</evidence>
<reference evidence="3 4" key="1">
    <citation type="submission" date="2014-11" db="EMBL/GenBank/DDBJ databases">
        <title>Genome sequencing of Pantoea rodasii ND03.</title>
        <authorList>
            <person name="Muhamad Yunos N.Y."/>
            <person name="Chan K.-G."/>
        </authorList>
    </citation>
    <scope>NUCLEOTIDE SEQUENCE [LARGE SCALE GENOMIC DNA]</scope>
    <source>
        <strain evidence="3 4">ND03</strain>
    </source>
</reference>
<accession>A0A0B1RBW5</accession>
<dbReference type="Proteomes" id="UP000030853">
    <property type="component" value="Unassembled WGS sequence"/>
</dbReference>
<gene>
    <name evidence="3" type="ORF">QU24_00100</name>
</gene>
<proteinExistence type="inferred from homology"/>
<organism evidence="3 4">
    <name type="scientific">Pantoea rodasii</name>
    <dbReference type="NCBI Taxonomy" id="1076549"/>
    <lineage>
        <taxon>Bacteria</taxon>
        <taxon>Pseudomonadati</taxon>
        <taxon>Pseudomonadota</taxon>
        <taxon>Gammaproteobacteria</taxon>
        <taxon>Enterobacterales</taxon>
        <taxon>Erwiniaceae</taxon>
        <taxon>Pantoea</taxon>
    </lineage>
</organism>
<dbReference type="SUPFAM" id="SSF53720">
    <property type="entry name" value="ALDH-like"/>
    <property type="match status" value="1"/>
</dbReference>
<dbReference type="Pfam" id="PF05893">
    <property type="entry name" value="LuxC"/>
    <property type="match status" value="1"/>
</dbReference>
<dbReference type="GO" id="GO:0050062">
    <property type="term" value="F:long-chain-fatty-acyl-CoA reductase activity"/>
    <property type="evidence" value="ECO:0007669"/>
    <property type="project" value="UniProtKB-EC"/>
</dbReference>
<comment type="function">
    <text evidence="2">LuxC is the fatty acid reductase enzyme responsible for synthesis of the aldehyde substrate for the luminescent reaction catalyzed by luciferase.</text>
</comment>
<dbReference type="AlphaFoldDB" id="A0A0B1RBW5"/>
<dbReference type="EC" id="1.2.1.50" evidence="2"/>
<comment type="pathway">
    <text evidence="2">Lipid metabolism; fatty acid reduction for biolumincescence.</text>
</comment>
<keyword evidence="2" id="KW-0455">Luminescence</keyword>
<comment type="catalytic activity">
    <reaction evidence="2">
        <text>a long-chain fatty aldehyde + NADP(+) + CoA = a long-chain fatty acyl-CoA + NADPH + H(+)</text>
        <dbReference type="Rhea" id="RHEA:15437"/>
        <dbReference type="ChEBI" id="CHEBI:15378"/>
        <dbReference type="ChEBI" id="CHEBI:17176"/>
        <dbReference type="ChEBI" id="CHEBI:57287"/>
        <dbReference type="ChEBI" id="CHEBI:57783"/>
        <dbReference type="ChEBI" id="CHEBI:58349"/>
        <dbReference type="ChEBI" id="CHEBI:83139"/>
        <dbReference type="EC" id="1.2.1.50"/>
    </reaction>
</comment>